<dbReference type="PANTHER" id="PTHR46586">
    <property type="entry name" value="ANKYRIN REPEAT-CONTAINING PROTEIN"/>
    <property type="match status" value="1"/>
</dbReference>
<sequence length="341" mass="40143">MNKDLYLRVFNNKFLNCFIFDIIYQYHRAIPYQKVYRWNDLKECPLAITANGYIELLKQYYQRHPIKDEQSYDISDVIVRAIIMGRLDIVMLIIEGQGLESKQRILETSHSHQIDYLHFAVVNNRFEILLYLDSLPNIFRNYQFNLSMSPHSNNLEMVRYFSDRVNGTKKTPNLFDNAAASGNLEIIKWLATNRTQDRVGVSMYFQAVFHNRMNVLEFLRKEKRDAHCTKGVNLLDTAAKRGNFNILMWLHRYRIGKCSKNAMDYAAGNNDLGIVKWLHENRTEGCSSKAMELAAENNHLDVVKWLFENRTEGNIQRVIDIATFYNHNDMVEWLTENSTFQ</sequence>
<accession>D3B717</accession>
<dbReference type="PANTHER" id="PTHR46586:SF3">
    <property type="entry name" value="ANKYRIN REPEAT-CONTAINING PROTEIN"/>
    <property type="match status" value="1"/>
</dbReference>
<dbReference type="GeneID" id="31359735"/>
<dbReference type="InterPro" id="IPR002110">
    <property type="entry name" value="Ankyrin_rpt"/>
</dbReference>
<comment type="caution">
    <text evidence="1">The sequence shown here is derived from an EMBL/GenBank/DDBJ whole genome shotgun (WGS) entry which is preliminary data.</text>
</comment>
<dbReference type="Gene3D" id="1.25.40.20">
    <property type="entry name" value="Ankyrin repeat-containing domain"/>
    <property type="match status" value="1"/>
</dbReference>
<reference evidence="1 2" key="1">
    <citation type="journal article" date="2011" name="Genome Res.">
        <title>Phylogeny-wide analysis of social amoeba genomes highlights ancient origins for complex intercellular communication.</title>
        <authorList>
            <person name="Heidel A.J."/>
            <person name="Lawal H.M."/>
            <person name="Felder M."/>
            <person name="Schilde C."/>
            <person name="Helps N.R."/>
            <person name="Tunggal B."/>
            <person name="Rivero F."/>
            <person name="John U."/>
            <person name="Schleicher M."/>
            <person name="Eichinger L."/>
            <person name="Platzer M."/>
            <person name="Noegel A.A."/>
            <person name="Schaap P."/>
            <person name="Gloeckner G."/>
        </authorList>
    </citation>
    <scope>NUCLEOTIDE SEQUENCE [LARGE SCALE GENOMIC DNA]</scope>
    <source>
        <strain evidence="2">ATCC 26659 / Pp 5 / PN500</strain>
    </source>
</reference>
<evidence type="ECO:0000313" key="2">
    <source>
        <dbReference type="Proteomes" id="UP000001396"/>
    </source>
</evidence>
<dbReference type="InterPro" id="IPR036770">
    <property type="entry name" value="Ankyrin_rpt-contain_sf"/>
</dbReference>
<dbReference type="AlphaFoldDB" id="D3B717"/>
<dbReference type="Proteomes" id="UP000001396">
    <property type="component" value="Unassembled WGS sequence"/>
</dbReference>
<organism evidence="1 2">
    <name type="scientific">Heterostelium pallidum (strain ATCC 26659 / Pp 5 / PN500)</name>
    <name type="common">Cellular slime mold</name>
    <name type="synonym">Polysphondylium pallidum</name>
    <dbReference type="NCBI Taxonomy" id="670386"/>
    <lineage>
        <taxon>Eukaryota</taxon>
        <taxon>Amoebozoa</taxon>
        <taxon>Evosea</taxon>
        <taxon>Eumycetozoa</taxon>
        <taxon>Dictyostelia</taxon>
        <taxon>Acytosteliales</taxon>
        <taxon>Acytosteliaceae</taxon>
        <taxon>Heterostelium</taxon>
    </lineage>
</organism>
<dbReference type="InterPro" id="IPR052050">
    <property type="entry name" value="SecEffector_AnkRepeat"/>
</dbReference>
<dbReference type="Pfam" id="PF12796">
    <property type="entry name" value="Ank_2"/>
    <property type="match status" value="1"/>
</dbReference>
<keyword evidence="2" id="KW-1185">Reference proteome</keyword>
<dbReference type="EMBL" id="ADBJ01000018">
    <property type="protein sequence ID" value="EFA82560.1"/>
    <property type="molecule type" value="Genomic_DNA"/>
</dbReference>
<evidence type="ECO:0000313" key="1">
    <source>
        <dbReference type="EMBL" id="EFA82560.1"/>
    </source>
</evidence>
<dbReference type="OMA" id="REWAAMQ"/>
<proteinExistence type="predicted"/>
<name>D3B717_HETP5</name>
<dbReference type="RefSeq" id="XP_020434677.1">
    <property type="nucleotide sequence ID" value="XM_020575157.1"/>
</dbReference>
<gene>
    <name evidence="1" type="ORF">PPL_04248</name>
</gene>
<dbReference type="InParanoid" id="D3B717"/>
<dbReference type="SUPFAM" id="SSF48403">
    <property type="entry name" value="Ankyrin repeat"/>
    <property type="match status" value="1"/>
</dbReference>
<evidence type="ECO:0008006" key="3">
    <source>
        <dbReference type="Google" id="ProtNLM"/>
    </source>
</evidence>
<protein>
    <recommendedName>
        <fullName evidence="3">Ankyrin repeat protein</fullName>
    </recommendedName>
</protein>